<evidence type="ECO:0000256" key="12">
    <source>
        <dbReference type="PIRSR" id="PIRSR000178-1"/>
    </source>
</evidence>
<comment type="subunit">
    <text evidence="11">Part of an enzyme complex containing four subunits: a flavoprotein, an iron-sulfur protein, plus two membrane-anchoring proteins, SdhC and SdhD. The complex can form homotrimers.</text>
</comment>
<dbReference type="EMBL" id="JACZHT010000004">
    <property type="protein sequence ID" value="MBE1237425.1"/>
    <property type="molecule type" value="Genomic_DNA"/>
</dbReference>
<accession>A0A8J7CR43</accession>
<evidence type="ECO:0000256" key="4">
    <source>
        <dbReference type="ARBA" id="ARBA00020076"/>
    </source>
</evidence>
<dbReference type="InterPro" id="IPR014314">
    <property type="entry name" value="Succ_DH_cytb556"/>
</dbReference>
<evidence type="ECO:0000256" key="11">
    <source>
        <dbReference type="ARBA" id="ARBA00025912"/>
    </source>
</evidence>
<keyword evidence="5 12" id="KW-0349">Heme</keyword>
<dbReference type="AlphaFoldDB" id="A0A8J7CR43"/>
<dbReference type="SUPFAM" id="SSF81343">
    <property type="entry name" value="Fumarate reductase respiratory complex transmembrane subunits"/>
    <property type="match status" value="1"/>
</dbReference>
<proteinExistence type="inferred from homology"/>
<keyword evidence="7 12" id="KW-0479">Metal-binding</keyword>
<comment type="subcellular location">
    <subcellularLocation>
        <location evidence="2">Membrane</location>
        <topology evidence="2">Multi-pass membrane protein</topology>
    </subcellularLocation>
</comment>
<dbReference type="NCBIfam" id="TIGR02970">
    <property type="entry name" value="succ_dehyd_cytB"/>
    <property type="match status" value="1"/>
</dbReference>
<feature type="transmembrane region" description="Helical" evidence="13">
    <location>
        <begin position="108"/>
        <end position="127"/>
    </location>
</feature>
<evidence type="ECO:0000256" key="8">
    <source>
        <dbReference type="ARBA" id="ARBA00022989"/>
    </source>
</evidence>
<dbReference type="GO" id="GO:0006099">
    <property type="term" value="P:tricarboxylic acid cycle"/>
    <property type="evidence" value="ECO:0007669"/>
    <property type="project" value="InterPro"/>
</dbReference>
<dbReference type="GO" id="GO:0046872">
    <property type="term" value="F:metal ion binding"/>
    <property type="evidence" value="ECO:0007669"/>
    <property type="project" value="UniProtKB-KW"/>
</dbReference>
<dbReference type="InterPro" id="IPR034804">
    <property type="entry name" value="SQR/QFR_C/D"/>
</dbReference>
<evidence type="ECO:0000256" key="9">
    <source>
        <dbReference type="ARBA" id="ARBA00023004"/>
    </source>
</evidence>
<dbReference type="PIRSF" id="PIRSF000178">
    <property type="entry name" value="SDH_cyt_b560"/>
    <property type="match status" value="1"/>
</dbReference>
<evidence type="ECO:0000256" key="6">
    <source>
        <dbReference type="ARBA" id="ARBA00022692"/>
    </source>
</evidence>
<reference evidence="14" key="1">
    <citation type="submission" date="2020-10" db="EMBL/GenBank/DDBJ databases">
        <title>Genome sequence of the unusual species of purple photosynthetic bacteria, Phaeovibrio sulfidiphilus DSM 23193, type strain.</title>
        <authorList>
            <person name="Kyndt J.A."/>
            <person name="Meyer T.E."/>
        </authorList>
    </citation>
    <scope>NUCLEOTIDE SEQUENCE</scope>
    <source>
        <strain evidence="14">DSM 23193</strain>
    </source>
</reference>
<dbReference type="PANTHER" id="PTHR10978">
    <property type="entry name" value="SUCCINATE DEHYDROGENASE CYTOCHROME B560 SUBUNIT"/>
    <property type="match status" value="1"/>
</dbReference>
<dbReference type="InterPro" id="IPR000701">
    <property type="entry name" value="SuccDH_FuR_B_TM-su"/>
</dbReference>
<comment type="function">
    <text evidence="1">Membrane-anchoring subunit of succinate dehydrogenase (SDH).</text>
</comment>
<evidence type="ECO:0000256" key="2">
    <source>
        <dbReference type="ARBA" id="ARBA00004141"/>
    </source>
</evidence>
<keyword evidence="15" id="KW-1185">Reference proteome</keyword>
<evidence type="ECO:0000256" key="3">
    <source>
        <dbReference type="ARBA" id="ARBA00007244"/>
    </source>
</evidence>
<feature type="transmembrane region" description="Helical" evidence="13">
    <location>
        <begin position="60"/>
        <end position="87"/>
    </location>
</feature>
<comment type="caution">
    <text evidence="14">The sequence shown here is derived from an EMBL/GenBank/DDBJ whole genome shotgun (WGS) entry which is preliminary data.</text>
</comment>
<comment type="cofactor">
    <cofactor evidence="12">
        <name>heme</name>
        <dbReference type="ChEBI" id="CHEBI:30413"/>
    </cofactor>
    <text evidence="12">The heme is bound between the two transmembrane subunits.</text>
</comment>
<protein>
    <recommendedName>
        <fullName evidence="4">Succinate dehydrogenase cytochrome b556 subunit</fullName>
    </recommendedName>
</protein>
<keyword evidence="10 13" id="KW-0472">Membrane</keyword>
<keyword evidence="8 13" id="KW-1133">Transmembrane helix</keyword>
<evidence type="ECO:0000256" key="13">
    <source>
        <dbReference type="SAM" id="Phobius"/>
    </source>
</evidence>
<evidence type="ECO:0000256" key="1">
    <source>
        <dbReference type="ARBA" id="ARBA00004050"/>
    </source>
</evidence>
<evidence type="ECO:0000256" key="5">
    <source>
        <dbReference type="ARBA" id="ARBA00022617"/>
    </source>
</evidence>
<feature type="transmembrane region" description="Helical" evidence="13">
    <location>
        <begin position="27"/>
        <end position="48"/>
    </location>
</feature>
<dbReference type="Pfam" id="PF01127">
    <property type="entry name" value="Sdh_cyt"/>
    <property type="match status" value="1"/>
</dbReference>
<organism evidence="14 15">
    <name type="scientific">Phaeovibrio sulfidiphilus</name>
    <dbReference type="NCBI Taxonomy" id="1220600"/>
    <lineage>
        <taxon>Bacteria</taxon>
        <taxon>Pseudomonadati</taxon>
        <taxon>Pseudomonadota</taxon>
        <taxon>Alphaproteobacteria</taxon>
        <taxon>Rhodospirillales</taxon>
        <taxon>Rhodospirillaceae</taxon>
        <taxon>Phaeovibrio</taxon>
    </lineage>
</organism>
<dbReference type="PANTHER" id="PTHR10978:SF5">
    <property type="entry name" value="SUCCINATE DEHYDROGENASE CYTOCHROME B560 SUBUNIT, MITOCHONDRIAL"/>
    <property type="match status" value="1"/>
</dbReference>
<dbReference type="InterPro" id="IPR018495">
    <property type="entry name" value="Succ_DH_cyt_bsu_CS"/>
</dbReference>
<evidence type="ECO:0000313" key="14">
    <source>
        <dbReference type="EMBL" id="MBE1237425.1"/>
    </source>
</evidence>
<gene>
    <name evidence="14" type="primary">sdhC</name>
    <name evidence="14" type="ORF">IHV25_07160</name>
</gene>
<dbReference type="Proteomes" id="UP000631034">
    <property type="component" value="Unassembled WGS sequence"/>
</dbReference>
<feature type="binding site" description="axial binding residue" evidence="12">
    <location>
        <position position="84"/>
    </location>
    <ligand>
        <name>heme</name>
        <dbReference type="ChEBI" id="CHEBI:30413"/>
        <note>ligand shared with second transmembrane subunit</note>
    </ligand>
    <ligandPart>
        <name>Fe</name>
        <dbReference type="ChEBI" id="CHEBI:18248"/>
    </ligandPart>
</feature>
<dbReference type="GO" id="GO:0009055">
    <property type="term" value="F:electron transfer activity"/>
    <property type="evidence" value="ECO:0007669"/>
    <property type="project" value="InterPro"/>
</dbReference>
<evidence type="ECO:0000256" key="7">
    <source>
        <dbReference type="ARBA" id="ARBA00022723"/>
    </source>
</evidence>
<name>A0A8J7CR43_9PROT</name>
<evidence type="ECO:0000256" key="10">
    <source>
        <dbReference type="ARBA" id="ARBA00023136"/>
    </source>
</evidence>
<dbReference type="RefSeq" id="WP_192534431.1">
    <property type="nucleotide sequence ID" value="NZ_JACZHT010000004.1"/>
</dbReference>
<dbReference type="PROSITE" id="PS01001">
    <property type="entry name" value="SDH_CYT_2"/>
    <property type="match status" value="1"/>
</dbReference>
<dbReference type="Gene3D" id="1.20.1300.10">
    <property type="entry name" value="Fumarate reductase/succinate dehydrogenase, transmembrane subunit"/>
    <property type="match status" value="1"/>
</dbReference>
<sequence>MKTYPRPMSPHLQVYKLHTKVTSLPSITFRVFGAVLMTVGTFCFLLWLGSAAWGPEAYDAIAAFFGSWFGVAMLVGGTVVLVFHLVNGIRHLLWDMGVGFEMSVLRKTAWAALFVTAVLCVLAWYLGFAQFNAVS</sequence>
<dbReference type="CDD" id="cd03499">
    <property type="entry name" value="SQR_TypeC_SdhC"/>
    <property type="match status" value="1"/>
</dbReference>
<keyword evidence="9 12" id="KW-0408">Iron</keyword>
<keyword evidence="6 13" id="KW-0812">Transmembrane</keyword>
<comment type="similarity">
    <text evidence="3">Belongs to the cytochrome b560 family.</text>
</comment>
<dbReference type="GO" id="GO:0016020">
    <property type="term" value="C:membrane"/>
    <property type="evidence" value="ECO:0007669"/>
    <property type="project" value="UniProtKB-SubCell"/>
</dbReference>
<evidence type="ECO:0000313" key="15">
    <source>
        <dbReference type="Proteomes" id="UP000631034"/>
    </source>
</evidence>